<evidence type="ECO:0000313" key="5">
    <source>
        <dbReference type="EMBL" id="KAG0449728.1"/>
    </source>
</evidence>
<evidence type="ECO:0000313" key="6">
    <source>
        <dbReference type="Proteomes" id="UP000639772"/>
    </source>
</evidence>
<dbReference type="Gene3D" id="1.25.40.10">
    <property type="entry name" value="Tetratricopeptide repeat domain"/>
    <property type="match status" value="1"/>
</dbReference>
<evidence type="ECO:0000256" key="3">
    <source>
        <dbReference type="PROSITE-ProRule" id="PRU00339"/>
    </source>
</evidence>
<dbReference type="AlphaFoldDB" id="A0A835PC07"/>
<keyword evidence="1" id="KW-0677">Repeat</keyword>
<dbReference type="Proteomes" id="UP000639772">
    <property type="component" value="Unassembled WGS sequence"/>
</dbReference>
<gene>
    <name evidence="5" type="ORF">HPP92_027160</name>
</gene>
<feature type="repeat" description="TPR" evidence="3">
    <location>
        <begin position="54"/>
        <end position="87"/>
    </location>
</feature>
<dbReference type="InterPro" id="IPR019734">
    <property type="entry name" value="TPR_rpt"/>
</dbReference>
<accession>A0A835PC07</accession>
<dbReference type="InterPro" id="IPR039663">
    <property type="entry name" value="AIP/AIPL1/TTC9"/>
</dbReference>
<dbReference type="EMBL" id="JADCNM010000162">
    <property type="protein sequence ID" value="KAG0449728.1"/>
    <property type="molecule type" value="Genomic_DNA"/>
</dbReference>
<dbReference type="PROSITE" id="PS50005">
    <property type="entry name" value="TPR"/>
    <property type="match status" value="1"/>
</dbReference>
<sequence length="117" mass="13083">MANKVLKSLGKKGSMIEGRQSKRESPKACKLKLGNLKGALLDTEFALHESDSNAKTYYRRGQAYVALNDMDGALGSFKKALELEPNDGGIKREIAAARKKIFDKRDQEKRAFSKMFQ</sequence>
<dbReference type="SUPFAM" id="SSF48452">
    <property type="entry name" value="TPR-like"/>
    <property type="match status" value="1"/>
</dbReference>
<dbReference type="SMART" id="SM00028">
    <property type="entry name" value="TPR"/>
    <property type="match status" value="1"/>
</dbReference>
<reference evidence="5 6" key="1">
    <citation type="journal article" date="2020" name="Nat. Food">
        <title>A phased Vanilla planifolia genome enables genetic improvement of flavour and production.</title>
        <authorList>
            <person name="Hasing T."/>
            <person name="Tang H."/>
            <person name="Brym M."/>
            <person name="Khazi F."/>
            <person name="Huang T."/>
            <person name="Chambers A.H."/>
        </authorList>
    </citation>
    <scope>NUCLEOTIDE SEQUENCE [LARGE SCALE GENOMIC DNA]</scope>
    <source>
        <tissue evidence="5">Leaf</tissue>
    </source>
</reference>
<dbReference type="PROSITE" id="PS50293">
    <property type="entry name" value="TPR_REGION"/>
    <property type="match status" value="1"/>
</dbReference>
<protein>
    <submittedName>
        <fullName evidence="5">Uncharacterized protein</fullName>
    </submittedName>
</protein>
<evidence type="ECO:0000256" key="2">
    <source>
        <dbReference type="ARBA" id="ARBA00022803"/>
    </source>
</evidence>
<evidence type="ECO:0000256" key="4">
    <source>
        <dbReference type="SAM" id="MobiDB-lite"/>
    </source>
</evidence>
<dbReference type="OrthoDB" id="433738at2759"/>
<keyword evidence="2 3" id="KW-0802">TPR repeat</keyword>
<dbReference type="PANTHER" id="PTHR11242:SF0">
    <property type="entry name" value="TPR_REGION DOMAIN-CONTAINING PROTEIN"/>
    <property type="match status" value="1"/>
</dbReference>
<dbReference type="InterPro" id="IPR011990">
    <property type="entry name" value="TPR-like_helical_dom_sf"/>
</dbReference>
<name>A0A835PC07_VANPL</name>
<evidence type="ECO:0000256" key="1">
    <source>
        <dbReference type="ARBA" id="ARBA00022737"/>
    </source>
</evidence>
<organism evidence="5 6">
    <name type="scientific">Vanilla planifolia</name>
    <name type="common">Vanilla</name>
    <dbReference type="NCBI Taxonomy" id="51239"/>
    <lineage>
        <taxon>Eukaryota</taxon>
        <taxon>Viridiplantae</taxon>
        <taxon>Streptophyta</taxon>
        <taxon>Embryophyta</taxon>
        <taxon>Tracheophyta</taxon>
        <taxon>Spermatophyta</taxon>
        <taxon>Magnoliopsida</taxon>
        <taxon>Liliopsida</taxon>
        <taxon>Asparagales</taxon>
        <taxon>Orchidaceae</taxon>
        <taxon>Vanilloideae</taxon>
        <taxon>Vanilleae</taxon>
        <taxon>Vanilla</taxon>
    </lineage>
</organism>
<comment type="caution">
    <text evidence="5">The sequence shown here is derived from an EMBL/GenBank/DDBJ whole genome shotgun (WGS) entry which is preliminary data.</text>
</comment>
<dbReference type="Pfam" id="PF00515">
    <property type="entry name" value="TPR_1"/>
    <property type="match status" value="1"/>
</dbReference>
<proteinExistence type="predicted"/>
<feature type="region of interest" description="Disordered" evidence="4">
    <location>
        <begin position="1"/>
        <end position="27"/>
    </location>
</feature>
<dbReference type="PANTHER" id="PTHR11242">
    <property type="entry name" value="ARYL HYDROCARBON RECEPTOR INTERACTING PROTEIN RELATED"/>
    <property type="match status" value="1"/>
</dbReference>